<sequence length="141" mass="15615">MPKGGEAQRRAPLSHFSLLFRLKFSCRSSGESSNYELYCIQSSCHLNHLNLYPHVSMANTAFTEIYGRQYYQHHLGNVPTHGFTQVLQPKQCKVQVMSSKTLLNAEVPAGQESRMWGGGGRCEAQNGHTGTGVPPAVKRHG</sequence>
<protein>
    <submittedName>
        <fullName evidence="2">Uncharacterized protein</fullName>
    </submittedName>
</protein>
<name>A0A5B7HDN4_PORTR</name>
<accession>A0A5B7HDN4</accession>
<evidence type="ECO:0000256" key="1">
    <source>
        <dbReference type="SAM" id="MobiDB-lite"/>
    </source>
</evidence>
<proteinExistence type="predicted"/>
<dbReference type="AlphaFoldDB" id="A0A5B7HDN4"/>
<dbReference type="EMBL" id="VSRR010031858">
    <property type="protein sequence ID" value="MPC70861.1"/>
    <property type="molecule type" value="Genomic_DNA"/>
</dbReference>
<organism evidence="2 3">
    <name type="scientific">Portunus trituberculatus</name>
    <name type="common">Swimming crab</name>
    <name type="synonym">Neptunus trituberculatus</name>
    <dbReference type="NCBI Taxonomy" id="210409"/>
    <lineage>
        <taxon>Eukaryota</taxon>
        <taxon>Metazoa</taxon>
        <taxon>Ecdysozoa</taxon>
        <taxon>Arthropoda</taxon>
        <taxon>Crustacea</taxon>
        <taxon>Multicrustacea</taxon>
        <taxon>Malacostraca</taxon>
        <taxon>Eumalacostraca</taxon>
        <taxon>Eucarida</taxon>
        <taxon>Decapoda</taxon>
        <taxon>Pleocyemata</taxon>
        <taxon>Brachyura</taxon>
        <taxon>Eubrachyura</taxon>
        <taxon>Portunoidea</taxon>
        <taxon>Portunidae</taxon>
        <taxon>Portuninae</taxon>
        <taxon>Portunus</taxon>
    </lineage>
</organism>
<keyword evidence="3" id="KW-1185">Reference proteome</keyword>
<feature type="region of interest" description="Disordered" evidence="1">
    <location>
        <begin position="117"/>
        <end position="141"/>
    </location>
</feature>
<reference evidence="2 3" key="1">
    <citation type="submission" date="2019-05" db="EMBL/GenBank/DDBJ databases">
        <title>Another draft genome of Portunus trituberculatus and its Hox gene families provides insights of decapod evolution.</title>
        <authorList>
            <person name="Jeong J.-H."/>
            <person name="Song I."/>
            <person name="Kim S."/>
            <person name="Choi T."/>
            <person name="Kim D."/>
            <person name="Ryu S."/>
            <person name="Kim W."/>
        </authorList>
    </citation>
    <scope>NUCLEOTIDE SEQUENCE [LARGE SCALE GENOMIC DNA]</scope>
    <source>
        <tissue evidence="2">Muscle</tissue>
    </source>
</reference>
<evidence type="ECO:0000313" key="2">
    <source>
        <dbReference type="EMBL" id="MPC70861.1"/>
    </source>
</evidence>
<dbReference type="Proteomes" id="UP000324222">
    <property type="component" value="Unassembled WGS sequence"/>
</dbReference>
<gene>
    <name evidence="2" type="ORF">E2C01_065122</name>
</gene>
<comment type="caution">
    <text evidence="2">The sequence shown here is derived from an EMBL/GenBank/DDBJ whole genome shotgun (WGS) entry which is preliminary data.</text>
</comment>
<evidence type="ECO:0000313" key="3">
    <source>
        <dbReference type="Proteomes" id="UP000324222"/>
    </source>
</evidence>